<dbReference type="InterPro" id="IPR018060">
    <property type="entry name" value="HTH_AraC"/>
</dbReference>
<dbReference type="OrthoDB" id="2585681at2"/>
<comment type="caution">
    <text evidence="5">The sequence shown here is derived from an EMBL/GenBank/DDBJ whole genome shotgun (WGS) entry which is preliminary data.</text>
</comment>
<sequence>MNQIAIIPFKPISNSKQNLFVVDLLEYVKRDPKVLLTPHLTDFFVIIWVTRGILDYQIDHLPYQVKKDHLIYIAPGQIHHFKTSKEFEGELIAFTEDFVPKNAFFNVLRIFENVNSKVKTMHSKEIHIKVQALFRSLMEELKNDADEYQHDLLFNMLYNLILFVERGKIIHTVDNLQSQDLNDIMVFKKLVAKNCRNHYTVKDYADILDTTTQRLLKISTIALGRTPKEFITEHLLTESQRLLKYSDHSIKEISFQLGFDEPTNFTKFFKKQARVSPTLFRKINK</sequence>
<evidence type="ECO:0000313" key="5">
    <source>
        <dbReference type="EMBL" id="PVH26333.1"/>
    </source>
</evidence>
<reference evidence="5 6" key="1">
    <citation type="submission" date="2018-04" db="EMBL/GenBank/DDBJ databases">
        <title>Sphingobacterium cortibacter sp. nov.</title>
        <authorList>
            <person name="Li Y."/>
        </authorList>
    </citation>
    <scope>NUCLEOTIDE SEQUENCE [LARGE SCALE GENOMIC DNA]</scope>
    <source>
        <strain evidence="5 6">2c-3</strain>
    </source>
</reference>
<dbReference type="PANTHER" id="PTHR43280:SF32">
    <property type="entry name" value="TRANSCRIPTIONAL REGULATORY PROTEIN"/>
    <property type="match status" value="1"/>
</dbReference>
<evidence type="ECO:0000256" key="1">
    <source>
        <dbReference type="ARBA" id="ARBA00023015"/>
    </source>
</evidence>
<dbReference type="PANTHER" id="PTHR43280">
    <property type="entry name" value="ARAC-FAMILY TRANSCRIPTIONAL REGULATOR"/>
    <property type="match status" value="1"/>
</dbReference>
<evidence type="ECO:0000256" key="2">
    <source>
        <dbReference type="ARBA" id="ARBA00023125"/>
    </source>
</evidence>
<evidence type="ECO:0000313" key="6">
    <source>
        <dbReference type="Proteomes" id="UP000245627"/>
    </source>
</evidence>
<protein>
    <recommendedName>
        <fullName evidence="4">HTH araC/xylS-type domain-containing protein</fullName>
    </recommendedName>
</protein>
<dbReference type="GO" id="GO:0043565">
    <property type="term" value="F:sequence-specific DNA binding"/>
    <property type="evidence" value="ECO:0007669"/>
    <property type="project" value="InterPro"/>
</dbReference>
<proteinExistence type="predicted"/>
<feature type="domain" description="HTH araC/xylS-type" evidence="4">
    <location>
        <begin position="185"/>
        <end position="283"/>
    </location>
</feature>
<keyword evidence="2" id="KW-0238">DNA-binding</keyword>
<dbReference type="GO" id="GO:0003700">
    <property type="term" value="F:DNA-binding transcription factor activity"/>
    <property type="evidence" value="ECO:0007669"/>
    <property type="project" value="InterPro"/>
</dbReference>
<evidence type="ECO:0000256" key="3">
    <source>
        <dbReference type="ARBA" id="ARBA00023163"/>
    </source>
</evidence>
<dbReference type="SUPFAM" id="SSF51215">
    <property type="entry name" value="Regulatory protein AraC"/>
    <property type="match status" value="1"/>
</dbReference>
<organism evidence="5 6">
    <name type="scientific">Sphingobacterium corticibacter</name>
    <dbReference type="NCBI Taxonomy" id="2171749"/>
    <lineage>
        <taxon>Bacteria</taxon>
        <taxon>Pseudomonadati</taxon>
        <taxon>Bacteroidota</taxon>
        <taxon>Sphingobacteriia</taxon>
        <taxon>Sphingobacteriales</taxon>
        <taxon>Sphingobacteriaceae</taxon>
        <taxon>Sphingobacterium</taxon>
    </lineage>
</organism>
<dbReference type="Pfam" id="PF02311">
    <property type="entry name" value="AraC_binding"/>
    <property type="match status" value="1"/>
</dbReference>
<dbReference type="InterPro" id="IPR037923">
    <property type="entry name" value="HTH-like"/>
</dbReference>
<dbReference type="AlphaFoldDB" id="A0A2T8HLP1"/>
<name>A0A2T8HLP1_9SPHI</name>
<evidence type="ECO:0000259" key="4">
    <source>
        <dbReference type="PROSITE" id="PS01124"/>
    </source>
</evidence>
<dbReference type="Gene3D" id="2.60.120.280">
    <property type="entry name" value="Regulatory protein AraC"/>
    <property type="match status" value="1"/>
</dbReference>
<dbReference type="EMBL" id="QDKG01000001">
    <property type="protein sequence ID" value="PVH26333.1"/>
    <property type="molecule type" value="Genomic_DNA"/>
</dbReference>
<accession>A0A2T8HLP1</accession>
<dbReference type="PROSITE" id="PS01124">
    <property type="entry name" value="HTH_ARAC_FAMILY_2"/>
    <property type="match status" value="1"/>
</dbReference>
<dbReference type="RefSeq" id="WP_116774199.1">
    <property type="nucleotide sequence ID" value="NZ_QDKG01000001.1"/>
</dbReference>
<dbReference type="InterPro" id="IPR009057">
    <property type="entry name" value="Homeodomain-like_sf"/>
</dbReference>
<dbReference type="SUPFAM" id="SSF46689">
    <property type="entry name" value="Homeodomain-like"/>
    <property type="match status" value="1"/>
</dbReference>
<gene>
    <name evidence="5" type="ORF">DC487_01515</name>
</gene>
<dbReference type="SMART" id="SM00342">
    <property type="entry name" value="HTH_ARAC"/>
    <property type="match status" value="1"/>
</dbReference>
<keyword evidence="3" id="KW-0804">Transcription</keyword>
<keyword evidence="6" id="KW-1185">Reference proteome</keyword>
<dbReference type="InterPro" id="IPR003313">
    <property type="entry name" value="AraC-bd"/>
</dbReference>
<dbReference type="Proteomes" id="UP000245627">
    <property type="component" value="Unassembled WGS sequence"/>
</dbReference>
<dbReference type="Gene3D" id="1.10.10.60">
    <property type="entry name" value="Homeodomain-like"/>
    <property type="match status" value="1"/>
</dbReference>
<dbReference type="Pfam" id="PF12833">
    <property type="entry name" value="HTH_18"/>
    <property type="match status" value="1"/>
</dbReference>
<keyword evidence="1" id="KW-0805">Transcription regulation</keyword>